<comment type="similarity">
    <text evidence="2 6">Belongs to the peroxisomal membrane protein PXMP2/4 family.</text>
</comment>
<reference evidence="7 8" key="1">
    <citation type="journal article" date="2010" name="Proc. Natl. Acad. Sci. U.S.A.">
        <title>Insights into evolution of multicellular fungi from the assembled chromosomes of the mushroom Coprinopsis cinerea (Coprinus cinereus).</title>
        <authorList>
            <person name="Stajich J.E."/>
            <person name="Wilke S.K."/>
            <person name="Ahren D."/>
            <person name="Au C.H."/>
            <person name="Birren B.W."/>
            <person name="Borodovsky M."/>
            <person name="Burns C."/>
            <person name="Canback B."/>
            <person name="Casselton L.A."/>
            <person name="Cheng C.K."/>
            <person name="Deng J."/>
            <person name="Dietrich F.S."/>
            <person name="Fargo D.C."/>
            <person name="Farman M.L."/>
            <person name="Gathman A.C."/>
            <person name="Goldberg J."/>
            <person name="Guigo R."/>
            <person name="Hoegger P.J."/>
            <person name="Hooker J.B."/>
            <person name="Huggins A."/>
            <person name="James T.Y."/>
            <person name="Kamada T."/>
            <person name="Kilaru S."/>
            <person name="Kodira C."/>
            <person name="Kues U."/>
            <person name="Kupfer D."/>
            <person name="Kwan H.S."/>
            <person name="Lomsadze A."/>
            <person name="Li W."/>
            <person name="Lilly W.W."/>
            <person name="Ma L.J."/>
            <person name="Mackey A.J."/>
            <person name="Manning G."/>
            <person name="Martin F."/>
            <person name="Muraguchi H."/>
            <person name="Natvig D.O."/>
            <person name="Palmerini H."/>
            <person name="Ramesh M.A."/>
            <person name="Rehmeyer C.J."/>
            <person name="Roe B.A."/>
            <person name="Shenoy N."/>
            <person name="Stanke M."/>
            <person name="Ter-Hovhannisyan V."/>
            <person name="Tunlid A."/>
            <person name="Velagapudi R."/>
            <person name="Vision T.J."/>
            <person name="Zeng Q."/>
            <person name="Zolan M.E."/>
            <person name="Pukkila P.J."/>
        </authorList>
    </citation>
    <scope>NUCLEOTIDE SEQUENCE [LARGE SCALE GENOMIC DNA]</scope>
    <source>
        <strain evidence="8">Okayama-7 / 130 / ATCC MYA-4618 / FGSC 9003</strain>
    </source>
</reference>
<evidence type="ECO:0008006" key="9">
    <source>
        <dbReference type="Google" id="ProtNLM"/>
    </source>
</evidence>
<comment type="subcellular location">
    <subcellularLocation>
        <location evidence="1">Membrane</location>
        <topology evidence="1">Multi-pass membrane protein</topology>
    </subcellularLocation>
</comment>
<comment type="caution">
    <text evidence="7">The sequence shown here is derived from an EMBL/GenBank/DDBJ whole genome shotgun (WGS) entry which is preliminary data.</text>
</comment>
<dbReference type="RefSeq" id="XP_001828406.1">
    <property type="nucleotide sequence ID" value="XM_001828354.1"/>
</dbReference>
<name>A8N0F6_COPC7</name>
<dbReference type="InParanoid" id="A8N0F6"/>
<dbReference type="eggNOG" id="KOG1944">
    <property type="taxonomic scope" value="Eukaryota"/>
</dbReference>
<dbReference type="OrthoDB" id="10267969at2759"/>
<organism evidence="7 8">
    <name type="scientific">Coprinopsis cinerea (strain Okayama-7 / 130 / ATCC MYA-4618 / FGSC 9003)</name>
    <name type="common">Inky cap fungus</name>
    <name type="synonym">Hormographiella aspergillata</name>
    <dbReference type="NCBI Taxonomy" id="240176"/>
    <lineage>
        <taxon>Eukaryota</taxon>
        <taxon>Fungi</taxon>
        <taxon>Dikarya</taxon>
        <taxon>Basidiomycota</taxon>
        <taxon>Agaricomycotina</taxon>
        <taxon>Agaricomycetes</taxon>
        <taxon>Agaricomycetidae</taxon>
        <taxon>Agaricales</taxon>
        <taxon>Agaricineae</taxon>
        <taxon>Psathyrellaceae</taxon>
        <taxon>Coprinopsis</taxon>
    </lineage>
</organism>
<accession>A8N0F6</accession>
<dbReference type="FunCoup" id="A8N0F6">
    <property type="interactions" value="312"/>
</dbReference>
<dbReference type="PANTHER" id="PTHR11266">
    <property type="entry name" value="PEROXISOMAL MEMBRANE PROTEIN 2, PXMP2 MPV17"/>
    <property type="match status" value="1"/>
</dbReference>
<evidence type="ECO:0000313" key="8">
    <source>
        <dbReference type="Proteomes" id="UP000001861"/>
    </source>
</evidence>
<dbReference type="InterPro" id="IPR007248">
    <property type="entry name" value="Mpv17_PMP22"/>
</dbReference>
<keyword evidence="5" id="KW-0472">Membrane</keyword>
<evidence type="ECO:0000256" key="6">
    <source>
        <dbReference type="RuleBase" id="RU363053"/>
    </source>
</evidence>
<dbReference type="VEuPathDB" id="FungiDB:CC1G_04377"/>
<evidence type="ECO:0000256" key="3">
    <source>
        <dbReference type="ARBA" id="ARBA00022692"/>
    </source>
</evidence>
<keyword evidence="8" id="KW-1185">Reference proteome</keyword>
<dbReference type="Proteomes" id="UP000001861">
    <property type="component" value="Unassembled WGS sequence"/>
</dbReference>
<dbReference type="GeneID" id="6004828"/>
<protein>
    <recommendedName>
        <fullName evidence="9">Integral membrane protein</fullName>
    </recommendedName>
</protein>
<keyword evidence="3" id="KW-0812">Transmembrane</keyword>
<evidence type="ECO:0000256" key="2">
    <source>
        <dbReference type="ARBA" id="ARBA00006824"/>
    </source>
</evidence>
<dbReference type="AlphaFoldDB" id="A8N0F6"/>
<dbReference type="KEGG" id="cci:CC1G_04377"/>
<evidence type="ECO:0000313" key="7">
    <source>
        <dbReference type="EMBL" id="EAU93398.1"/>
    </source>
</evidence>
<evidence type="ECO:0000256" key="4">
    <source>
        <dbReference type="ARBA" id="ARBA00022989"/>
    </source>
</evidence>
<dbReference type="PANTHER" id="PTHR11266:SF50">
    <property type="entry name" value="VACUOLAR MEMBRANE PROTEIN YOR292C"/>
    <property type="match status" value="1"/>
</dbReference>
<dbReference type="GO" id="GO:0016020">
    <property type="term" value="C:membrane"/>
    <property type="evidence" value="ECO:0007669"/>
    <property type="project" value="UniProtKB-SubCell"/>
</dbReference>
<keyword evidence="4" id="KW-1133">Transmembrane helix</keyword>
<evidence type="ECO:0000256" key="1">
    <source>
        <dbReference type="ARBA" id="ARBA00004141"/>
    </source>
</evidence>
<sequence>MAAALTLARVYQHSFDTHPNVTLAVTGGCLNALGDCVAQVSERTMGTRKETDQYRAYDIARTFRFFCYGFAISPFLGRWNAFLETRFPLQLSNFTRGPTYSRNLRTLRTRGGWTEETIVTTTRNIPKEPISWVALTKRVAADQLFMAPLGLVLFIGSMGIMEGRTPRQIGEKYKDIYADAIVANWKVWPLAQLINFRFMPLPYRVPFSQTCGVFWTLYLSLLNSREDAKQDRRVHRQRLQEDWRKDSEGRIHENEAQSAKIL</sequence>
<proteinExistence type="inferred from homology"/>
<evidence type="ECO:0000256" key="5">
    <source>
        <dbReference type="ARBA" id="ARBA00023136"/>
    </source>
</evidence>
<dbReference type="GO" id="GO:0005739">
    <property type="term" value="C:mitochondrion"/>
    <property type="evidence" value="ECO:0007669"/>
    <property type="project" value="TreeGrafter"/>
</dbReference>
<dbReference type="STRING" id="240176.A8N0F6"/>
<dbReference type="OMA" id="FRVMPIQ"/>
<dbReference type="EMBL" id="AACS02000001">
    <property type="protein sequence ID" value="EAU93398.1"/>
    <property type="molecule type" value="Genomic_DNA"/>
</dbReference>
<gene>
    <name evidence="7" type="ORF">CC1G_04377</name>
</gene>
<dbReference type="Pfam" id="PF04117">
    <property type="entry name" value="Mpv17_PMP22"/>
    <property type="match status" value="1"/>
</dbReference>